<dbReference type="EMBL" id="BAAAPF010000008">
    <property type="protein sequence ID" value="GAA2110145.1"/>
    <property type="molecule type" value="Genomic_DNA"/>
</dbReference>
<gene>
    <name evidence="2" type="ORF">GCM10009802_06940</name>
</gene>
<feature type="compositionally biased region" description="Low complexity" evidence="1">
    <location>
        <begin position="20"/>
        <end position="31"/>
    </location>
</feature>
<comment type="caution">
    <text evidence="2">The sequence shown here is derived from an EMBL/GenBank/DDBJ whole genome shotgun (WGS) entry which is preliminary data.</text>
</comment>
<evidence type="ECO:0000256" key="1">
    <source>
        <dbReference type="SAM" id="MobiDB-lite"/>
    </source>
</evidence>
<reference evidence="2 3" key="1">
    <citation type="journal article" date="2019" name="Int. J. Syst. Evol. Microbiol.">
        <title>The Global Catalogue of Microorganisms (GCM) 10K type strain sequencing project: providing services to taxonomists for standard genome sequencing and annotation.</title>
        <authorList>
            <consortium name="The Broad Institute Genomics Platform"/>
            <consortium name="The Broad Institute Genome Sequencing Center for Infectious Disease"/>
            <person name="Wu L."/>
            <person name="Ma J."/>
        </authorList>
    </citation>
    <scope>NUCLEOTIDE SEQUENCE [LARGE SCALE GENOMIC DNA]</scope>
    <source>
        <strain evidence="2 3">JCM 15481</strain>
    </source>
</reference>
<organism evidence="2 3">
    <name type="scientific">Streptomyces synnematoformans</name>
    <dbReference type="NCBI Taxonomy" id="415721"/>
    <lineage>
        <taxon>Bacteria</taxon>
        <taxon>Bacillati</taxon>
        <taxon>Actinomycetota</taxon>
        <taxon>Actinomycetes</taxon>
        <taxon>Kitasatosporales</taxon>
        <taxon>Streptomycetaceae</taxon>
        <taxon>Streptomyces</taxon>
    </lineage>
</organism>
<feature type="region of interest" description="Disordered" evidence="1">
    <location>
        <begin position="1"/>
        <end position="32"/>
    </location>
</feature>
<evidence type="ECO:0000313" key="2">
    <source>
        <dbReference type="EMBL" id="GAA2110145.1"/>
    </source>
</evidence>
<keyword evidence="3" id="KW-1185">Reference proteome</keyword>
<dbReference type="Proteomes" id="UP001500443">
    <property type="component" value="Unassembled WGS sequence"/>
</dbReference>
<proteinExistence type="predicted"/>
<name>A0ABN2XFZ6_9ACTN</name>
<sequence>MDDLNEPAIPRIPRQRRATDNQADTATPTADAPDRFVIGEREYCVRDAVNEVWDRRIGGHVYRFGHLDQGDLRRERILIARRSPDGSRTEAIRTIRCRDIVTRSILREAQRLDTLHSDNEAAYRDGAVRLISRLAAYARRYL</sequence>
<evidence type="ECO:0000313" key="3">
    <source>
        <dbReference type="Proteomes" id="UP001500443"/>
    </source>
</evidence>
<protein>
    <submittedName>
        <fullName evidence="2">Uncharacterized protein</fullName>
    </submittedName>
</protein>
<accession>A0ABN2XFZ6</accession>
<dbReference type="RefSeq" id="WP_344287724.1">
    <property type="nucleotide sequence ID" value="NZ_BAAAPF010000008.1"/>
</dbReference>